<protein>
    <submittedName>
        <fullName evidence="3">Serpin domain-containing protein</fullName>
    </submittedName>
</protein>
<proteinExistence type="predicted"/>
<dbReference type="Proteomes" id="UP000035682">
    <property type="component" value="Unplaced"/>
</dbReference>
<name>A0A090MXG9_STRRB</name>
<keyword evidence="2" id="KW-1185">Reference proteome</keyword>
<accession>A0A090MXG9</accession>
<dbReference type="WBParaSite" id="SRAE_2000009400.1">
    <property type="protein sequence ID" value="SRAE_2000009400.1"/>
    <property type="gene ID" value="WBGene00260284"/>
</dbReference>
<dbReference type="EMBL" id="LN609529">
    <property type="protein sequence ID" value="CEF65414.1"/>
    <property type="molecule type" value="Genomic_DNA"/>
</dbReference>
<organism evidence="1">
    <name type="scientific">Strongyloides ratti</name>
    <name type="common">Parasitic roundworm</name>
    <dbReference type="NCBI Taxonomy" id="34506"/>
    <lineage>
        <taxon>Eukaryota</taxon>
        <taxon>Metazoa</taxon>
        <taxon>Ecdysozoa</taxon>
        <taxon>Nematoda</taxon>
        <taxon>Chromadorea</taxon>
        <taxon>Rhabditida</taxon>
        <taxon>Tylenchina</taxon>
        <taxon>Panagrolaimomorpha</taxon>
        <taxon>Strongyloidoidea</taxon>
        <taxon>Strongyloididae</taxon>
        <taxon>Strongyloides</taxon>
    </lineage>
</organism>
<dbReference type="GeneID" id="36377778"/>
<evidence type="ECO:0000313" key="2">
    <source>
        <dbReference type="Proteomes" id="UP000035682"/>
    </source>
</evidence>
<dbReference type="RefSeq" id="XP_024504614.1">
    <property type="nucleotide sequence ID" value="XM_024650881.1"/>
</dbReference>
<reference evidence="3" key="2">
    <citation type="submission" date="2020-12" db="UniProtKB">
        <authorList>
            <consortium name="WormBaseParasite"/>
        </authorList>
    </citation>
    <scope>IDENTIFICATION</scope>
</reference>
<evidence type="ECO:0000313" key="3">
    <source>
        <dbReference type="WBParaSite" id="SRAE_2000009400.1"/>
    </source>
</evidence>
<gene>
    <name evidence="1 3 4" type="ORF">SRAE_2000009400</name>
</gene>
<dbReference type="AlphaFoldDB" id="A0A090MXG9"/>
<evidence type="ECO:0000313" key="4">
    <source>
        <dbReference type="WormBase" id="SRAE_2000009400"/>
    </source>
</evidence>
<evidence type="ECO:0000313" key="1">
    <source>
        <dbReference type="EMBL" id="CEF65414.1"/>
    </source>
</evidence>
<dbReference type="CTD" id="36377778"/>
<dbReference type="WormBase" id="SRAE_2000009400">
    <property type="protein sequence ID" value="SRP10861"/>
    <property type="gene ID" value="WBGene00260284"/>
</dbReference>
<sequence>MLNIPNSKSISLKFLKKGYTPNIENMNFSKSVFKNYYVLERDKVASRLKVKYCEDSQIIFIEWLSTFNSIFVSHIFLRCSKSLLTPIPTFIISLCLLQLSLMKKKELCNKSLENDKIIKIKNVDEFLEQVMNINDRKKFNIYDVAIYKINNMLNNKKNFFEKIYFFIKKRDNDKKNDKSYNDSDDNEYEIEDENNDFKSLLLNFSPKNTFEYSHNINDYNIKMIINHLKPYIKINDINMLVEKFKKDSTNAIAVCIFNIDAKWKNGKSSFAGLHNFKSHGYNEMKDFFVFEGECRIINGNDIEIISIPLLVEGSENRNLEFVMIRPLDGVRYCAGLKKIGEICRLINIELNLIEPCQCKILMPVIHSPIVDSLENINFIGEKTLFYSCTKSATFKNIYDSTNLDGLYYYSSLFINKNGIKSNNNNNENKNNSITNDNLLKDKKYNIRMDIPFHYAILDRTSKDTILIGSYYGNYISNFQRIITVENLKKLNEEKLKKRMNLLKNTQTEKNYNCCS</sequence>
<reference evidence="1 2" key="1">
    <citation type="submission" date="2014-09" db="EMBL/GenBank/DDBJ databases">
        <authorList>
            <person name="Martin A.A."/>
        </authorList>
    </citation>
    <scope>NUCLEOTIDE SEQUENCE</scope>
    <source>
        <strain evidence="2">ED321</strain>
        <strain evidence="1">ED321 Heterogonic</strain>
    </source>
</reference>